<dbReference type="GO" id="GO:0046983">
    <property type="term" value="F:protein dimerization activity"/>
    <property type="evidence" value="ECO:0007669"/>
    <property type="project" value="InterPro"/>
</dbReference>
<dbReference type="PANTHER" id="PTHR46133">
    <property type="entry name" value="BHLH TRANSCRIPTION FACTOR"/>
    <property type="match status" value="1"/>
</dbReference>
<evidence type="ECO:0000256" key="1">
    <source>
        <dbReference type="ARBA" id="ARBA00004123"/>
    </source>
</evidence>
<comment type="caution">
    <text evidence="6">The sequence shown here is derived from an EMBL/GenBank/DDBJ whole genome shotgun (WGS) entry which is preliminary data.</text>
</comment>
<dbReference type="PANTHER" id="PTHR46133:SF1">
    <property type="entry name" value="TRANSCRIPTION FACTOR ILR3"/>
    <property type="match status" value="1"/>
</dbReference>
<dbReference type="EMBL" id="JAXIOK010000017">
    <property type="protein sequence ID" value="KAK4751609.1"/>
    <property type="molecule type" value="Genomic_DNA"/>
</dbReference>
<keyword evidence="3" id="KW-0804">Transcription</keyword>
<dbReference type="SUPFAM" id="SSF47459">
    <property type="entry name" value="HLH, helix-loop-helix DNA-binding domain"/>
    <property type="match status" value="1"/>
</dbReference>
<gene>
    <name evidence="6" type="ORF">SAY87_005091</name>
</gene>
<keyword evidence="2" id="KW-0805">Transcription regulation</keyword>
<dbReference type="Proteomes" id="UP001345219">
    <property type="component" value="Chromosome 4"/>
</dbReference>
<protein>
    <recommendedName>
        <fullName evidence="5">BHLH domain-containing protein</fullName>
    </recommendedName>
</protein>
<accession>A0AAN7PNZ3</accession>
<keyword evidence="7" id="KW-1185">Reference proteome</keyword>
<organism evidence="6 7">
    <name type="scientific">Trapa incisa</name>
    <dbReference type="NCBI Taxonomy" id="236973"/>
    <lineage>
        <taxon>Eukaryota</taxon>
        <taxon>Viridiplantae</taxon>
        <taxon>Streptophyta</taxon>
        <taxon>Embryophyta</taxon>
        <taxon>Tracheophyta</taxon>
        <taxon>Spermatophyta</taxon>
        <taxon>Magnoliopsida</taxon>
        <taxon>eudicotyledons</taxon>
        <taxon>Gunneridae</taxon>
        <taxon>Pentapetalae</taxon>
        <taxon>rosids</taxon>
        <taxon>malvids</taxon>
        <taxon>Myrtales</taxon>
        <taxon>Lythraceae</taxon>
        <taxon>Trapa</taxon>
    </lineage>
</organism>
<evidence type="ECO:0000313" key="6">
    <source>
        <dbReference type="EMBL" id="KAK4751609.1"/>
    </source>
</evidence>
<dbReference type="PROSITE" id="PS50888">
    <property type="entry name" value="BHLH"/>
    <property type="match status" value="1"/>
</dbReference>
<dbReference type="GO" id="GO:0006879">
    <property type="term" value="P:intracellular iron ion homeostasis"/>
    <property type="evidence" value="ECO:0007669"/>
    <property type="project" value="InterPro"/>
</dbReference>
<feature type="domain" description="BHLH" evidence="5">
    <location>
        <begin position="140"/>
        <end position="191"/>
    </location>
</feature>
<evidence type="ECO:0000313" key="7">
    <source>
        <dbReference type="Proteomes" id="UP001345219"/>
    </source>
</evidence>
<dbReference type="InterPro" id="IPR011598">
    <property type="entry name" value="bHLH_dom"/>
</dbReference>
<sequence length="193" mass="21768">MDSPSMAYPRELLHPIKNLQRLYNNQRSYILLEGISVNRPTRTRLDPPRAAPNPNFHLPSHVLISTQPIPLFPLFSPCRRIGSSEINSLRLSTGEVLSQENTNRLFEYGQVHSARIDGSLGDSDGAKENFKKWLRSESCGATSSKACREKLHRDRLNDKFLELGDILEPGKPPKTDKAAALIQATRFVAKHRN</sequence>
<dbReference type="GO" id="GO:0003700">
    <property type="term" value="F:DNA-binding transcription factor activity"/>
    <property type="evidence" value="ECO:0007669"/>
    <property type="project" value="InterPro"/>
</dbReference>
<dbReference type="AlphaFoldDB" id="A0AAN7PNZ3"/>
<evidence type="ECO:0000256" key="2">
    <source>
        <dbReference type="ARBA" id="ARBA00023015"/>
    </source>
</evidence>
<proteinExistence type="predicted"/>
<evidence type="ECO:0000256" key="4">
    <source>
        <dbReference type="ARBA" id="ARBA00023242"/>
    </source>
</evidence>
<evidence type="ECO:0000259" key="5">
    <source>
        <dbReference type="PROSITE" id="PS50888"/>
    </source>
</evidence>
<dbReference type="InterPro" id="IPR044818">
    <property type="entry name" value="ILR3-like"/>
</dbReference>
<keyword evidence="4" id="KW-0539">Nucleus</keyword>
<dbReference type="InterPro" id="IPR036638">
    <property type="entry name" value="HLH_DNA-bd_sf"/>
</dbReference>
<evidence type="ECO:0000256" key="3">
    <source>
        <dbReference type="ARBA" id="ARBA00023163"/>
    </source>
</evidence>
<name>A0AAN7PNZ3_9MYRT</name>
<reference evidence="6 7" key="1">
    <citation type="journal article" date="2023" name="Hortic Res">
        <title>Pangenome of water caltrop reveals structural variations and asymmetric subgenome divergence after allopolyploidization.</title>
        <authorList>
            <person name="Zhang X."/>
            <person name="Chen Y."/>
            <person name="Wang L."/>
            <person name="Yuan Y."/>
            <person name="Fang M."/>
            <person name="Shi L."/>
            <person name="Lu R."/>
            <person name="Comes H.P."/>
            <person name="Ma Y."/>
            <person name="Chen Y."/>
            <person name="Huang G."/>
            <person name="Zhou Y."/>
            <person name="Zheng Z."/>
            <person name="Qiu Y."/>
        </authorList>
    </citation>
    <scope>NUCLEOTIDE SEQUENCE [LARGE SCALE GENOMIC DNA]</scope>
    <source>
        <tissue evidence="6">Roots</tissue>
    </source>
</reference>
<dbReference type="Pfam" id="PF00010">
    <property type="entry name" value="HLH"/>
    <property type="match status" value="1"/>
</dbReference>
<dbReference type="GO" id="GO:0005634">
    <property type="term" value="C:nucleus"/>
    <property type="evidence" value="ECO:0007669"/>
    <property type="project" value="UniProtKB-SubCell"/>
</dbReference>
<comment type="subcellular location">
    <subcellularLocation>
        <location evidence="1">Nucleus</location>
    </subcellularLocation>
</comment>